<dbReference type="Gramene" id="TraesCAD_scaffold_098491_01G000100.1">
    <property type="protein sequence ID" value="TraesCAD_scaffold_098491_01G000100.1"/>
    <property type="gene ID" value="TraesCAD_scaffold_098491_01G000100"/>
</dbReference>
<dbReference type="Gramene" id="TraesMAC7A03G03871340.1">
    <property type="protein sequence ID" value="TraesMAC7A03G03871340.1.CDS1"/>
    <property type="gene ID" value="TraesMAC7A03G03871340"/>
</dbReference>
<sequence length="81" mass="8287">MMMKSKFVVLVILMLAITALFVGSSSARPLGGNVQTGASAAGVVNGKSILQLLQRLYLQNLQGASCKTNDPNGGCPPPPSG</sequence>
<organism evidence="2">
    <name type="scientific">Triticum aestivum</name>
    <name type="common">Wheat</name>
    <dbReference type="NCBI Taxonomy" id="4565"/>
    <lineage>
        <taxon>Eukaryota</taxon>
        <taxon>Viridiplantae</taxon>
        <taxon>Streptophyta</taxon>
        <taxon>Embryophyta</taxon>
        <taxon>Tracheophyta</taxon>
        <taxon>Spermatophyta</taxon>
        <taxon>Magnoliopsida</taxon>
        <taxon>Liliopsida</taxon>
        <taxon>Poales</taxon>
        <taxon>Poaceae</taxon>
        <taxon>BOP clade</taxon>
        <taxon>Pooideae</taxon>
        <taxon>Triticodae</taxon>
        <taxon>Triticeae</taxon>
        <taxon>Triticinae</taxon>
        <taxon>Triticum</taxon>
    </lineage>
</organism>
<accession>A0A3B6RG98</accession>
<dbReference type="Gramene" id="TraesLAC7A03G03823040.1">
    <property type="protein sequence ID" value="TraesLAC7A03G03823040.1.CDS1"/>
    <property type="gene ID" value="TraesLAC7A03G03823040"/>
</dbReference>
<proteinExistence type="predicted"/>
<dbReference type="EnsemblPlants" id="TraesCS7A02G199100.1">
    <property type="protein sequence ID" value="TraesCS7A02G199100.1.cds1"/>
    <property type="gene ID" value="TraesCS7A02G199100"/>
</dbReference>
<dbReference type="PANTHER" id="PTHR35547">
    <property type="entry name" value="OS06G0249350 PROTEIN-RELATED"/>
    <property type="match status" value="1"/>
</dbReference>
<dbReference type="Gramene" id="TraesRN7A0100431400.1">
    <property type="protein sequence ID" value="TraesRN7A0100431400.1"/>
    <property type="gene ID" value="TraesRN7A0100431400"/>
</dbReference>
<dbReference type="Gramene" id="TraesJUL7A03G03905600.1">
    <property type="protein sequence ID" value="TraesJUL7A03G03905600.1.CDS1"/>
    <property type="gene ID" value="TraesJUL7A03G03905600"/>
</dbReference>
<dbReference type="Gramene" id="TraesNOR7A03G03914910.1">
    <property type="protein sequence ID" value="TraesNOR7A03G03914910.1.CDS1"/>
    <property type="gene ID" value="TraesNOR7A03G03914910"/>
</dbReference>
<dbReference type="Gramene" id="TraesWEE_scaffold_155071_01G000100.1">
    <property type="protein sequence ID" value="TraesWEE_scaffold_155071_01G000100.1"/>
    <property type="gene ID" value="TraesWEE_scaffold_155071_01G000100"/>
</dbReference>
<reference evidence="2" key="2">
    <citation type="submission" date="2018-10" db="UniProtKB">
        <authorList>
            <consortium name="EnsemblPlants"/>
        </authorList>
    </citation>
    <scope>IDENTIFICATION</scope>
</reference>
<dbReference type="Gramene" id="TraesSYM7A03G03821540.1">
    <property type="protein sequence ID" value="TraesSYM7A03G03821540.1.CDS1"/>
    <property type="gene ID" value="TraesSYM7A03G03821540"/>
</dbReference>
<feature type="chain" id="PRO_5043179979" evidence="1">
    <location>
        <begin position="28"/>
        <end position="81"/>
    </location>
</feature>
<dbReference type="Gramene" id="TraesARI7A03G03841590.1">
    <property type="protein sequence ID" value="TraesARI7A03G03841590.1.CDS1"/>
    <property type="gene ID" value="TraesARI7A03G03841590"/>
</dbReference>
<dbReference type="Gramene" id="TraesLDM7A03G03877240.1">
    <property type="protein sequence ID" value="TraesLDM7A03G03877240.1.CDS1"/>
    <property type="gene ID" value="TraesLDM7A03G03877240"/>
</dbReference>
<dbReference type="OMA" id="CKTNDPN"/>
<dbReference type="Gramene" id="TraesJAG7A03G03851680.1">
    <property type="protein sequence ID" value="TraesJAG7A03G03851680.1.CDS1"/>
    <property type="gene ID" value="TraesJAG7A03G03851680"/>
</dbReference>
<dbReference type="AlphaFoldDB" id="A0A3B6RG98"/>
<dbReference type="Gramene" id="TraesCS7A03G0470400.1">
    <property type="protein sequence ID" value="TraesCS7A03G0470400.1.CDS1"/>
    <property type="gene ID" value="TraesCS7A03G0470400"/>
</dbReference>
<feature type="signal peptide" evidence="1">
    <location>
        <begin position="1"/>
        <end position="27"/>
    </location>
</feature>
<name>A0A3B6RG98_WHEAT</name>
<reference evidence="2" key="1">
    <citation type="submission" date="2018-08" db="EMBL/GenBank/DDBJ databases">
        <authorList>
            <person name="Rossello M."/>
        </authorList>
    </citation>
    <scope>NUCLEOTIDE SEQUENCE [LARGE SCALE GENOMIC DNA]</scope>
    <source>
        <strain evidence="2">cv. Chinese Spring</strain>
    </source>
</reference>
<keyword evidence="3" id="KW-1185">Reference proteome</keyword>
<evidence type="ECO:0000313" key="3">
    <source>
        <dbReference type="Proteomes" id="UP000019116"/>
    </source>
</evidence>
<dbReference type="Gramene" id="TraesCS7A02G199100.1">
    <property type="protein sequence ID" value="TraesCS7A02G199100.1.cds1"/>
    <property type="gene ID" value="TraesCS7A02G199100"/>
</dbReference>
<evidence type="ECO:0000256" key="1">
    <source>
        <dbReference type="SAM" id="SignalP"/>
    </source>
</evidence>
<dbReference type="PANTHER" id="PTHR35547:SF9">
    <property type="match status" value="1"/>
</dbReference>
<dbReference type="Gramene" id="TraesSTA7A03G03865460.1">
    <property type="protein sequence ID" value="TraesSTA7A03G03865460.1.CDS1"/>
    <property type="gene ID" value="TraesSTA7A03G03865460"/>
</dbReference>
<keyword evidence="1" id="KW-0732">Signal</keyword>
<dbReference type="OrthoDB" id="690519at2759"/>
<dbReference type="Gramene" id="TraesPARA_EIv1.0_2271420.1">
    <property type="protein sequence ID" value="TraesPARA_EIv1.0_2271420.1.CDS1"/>
    <property type="gene ID" value="TraesPARA_EIv1.0_2271420"/>
</dbReference>
<evidence type="ECO:0000313" key="2">
    <source>
        <dbReference type="EnsemblPlants" id="TraesCS7A02G199100.1.cds1"/>
    </source>
</evidence>
<dbReference type="Proteomes" id="UP000019116">
    <property type="component" value="Chromosome 7A"/>
</dbReference>
<protein>
    <submittedName>
        <fullName evidence="2">Uncharacterized protein</fullName>
    </submittedName>
</protein>